<dbReference type="VEuPathDB" id="TrichDB:TVAG_306000"/>
<dbReference type="RefSeq" id="XP_001579066.1">
    <property type="nucleotide sequence ID" value="XM_001579016.1"/>
</dbReference>
<dbReference type="OMA" id="TKFACKK"/>
<dbReference type="STRING" id="5722.A2DN92"/>
<keyword evidence="7" id="KW-1185">Reference proteome</keyword>
<protein>
    <recommendedName>
        <fullName evidence="2">protein-tyrosine-phosphatase</fullName>
        <ecNumber evidence="2">3.1.3.48</ecNumber>
    </recommendedName>
</protein>
<evidence type="ECO:0000313" key="7">
    <source>
        <dbReference type="Proteomes" id="UP000001542"/>
    </source>
</evidence>
<dbReference type="EC" id="3.1.3.48" evidence="2"/>
<dbReference type="InParanoid" id="A2DN92"/>
<dbReference type="GO" id="GO:0004725">
    <property type="term" value="F:protein tyrosine phosphatase activity"/>
    <property type="evidence" value="ECO:0007669"/>
    <property type="project" value="UniProtKB-EC"/>
</dbReference>
<dbReference type="eggNOG" id="KOG1716">
    <property type="taxonomic scope" value="Eukaryota"/>
</dbReference>
<dbReference type="SMR" id="A2DN92"/>
<evidence type="ECO:0000256" key="3">
    <source>
        <dbReference type="ARBA" id="ARBA00022801"/>
    </source>
</evidence>
<dbReference type="GO" id="GO:0008138">
    <property type="term" value="F:protein tyrosine/serine/threonine phosphatase activity"/>
    <property type="evidence" value="ECO:0000318"/>
    <property type="project" value="GO_Central"/>
</dbReference>
<feature type="compositionally biased region" description="Polar residues" evidence="5">
    <location>
        <begin position="1"/>
        <end position="11"/>
    </location>
</feature>
<dbReference type="OrthoDB" id="2017893at2759"/>
<feature type="region of interest" description="Disordered" evidence="5">
    <location>
        <begin position="1"/>
        <end position="39"/>
    </location>
</feature>
<dbReference type="VEuPathDB" id="TrichDB:TVAGG3_1024110"/>
<accession>A2DN92</accession>
<proteinExistence type="inferred from homology"/>
<reference evidence="6" key="2">
    <citation type="journal article" date="2007" name="Science">
        <title>Draft genome sequence of the sexually transmitted pathogen Trichomonas vaginalis.</title>
        <authorList>
            <person name="Carlton J.M."/>
            <person name="Hirt R.P."/>
            <person name="Silva J.C."/>
            <person name="Delcher A.L."/>
            <person name="Schatz M."/>
            <person name="Zhao Q."/>
            <person name="Wortman J.R."/>
            <person name="Bidwell S.L."/>
            <person name="Alsmark U.C.M."/>
            <person name="Besteiro S."/>
            <person name="Sicheritz-Ponten T."/>
            <person name="Noel C.J."/>
            <person name="Dacks J.B."/>
            <person name="Foster P.G."/>
            <person name="Simillion C."/>
            <person name="Van de Peer Y."/>
            <person name="Miranda-Saavedra D."/>
            <person name="Barton G.J."/>
            <person name="Westrop G.D."/>
            <person name="Mueller S."/>
            <person name="Dessi D."/>
            <person name="Fiori P.L."/>
            <person name="Ren Q."/>
            <person name="Paulsen I."/>
            <person name="Zhang H."/>
            <person name="Bastida-Corcuera F.D."/>
            <person name="Simoes-Barbosa A."/>
            <person name="Brown M.T."/>
            <person name="Hayes R.D."/>
            <person name="Mukherjee M."/>
            <person name="Okumura C.Y."/>
            <person name="Schneider R."/>
            <person name="Smith A.J."/>
            <person name="Vanacova S."/>
            <person name="Villalvazo M."/>
            <person name="Haas B.J."/>
            <person name="Pertea M."/>
            <person name="Feldblyum T.V."/>
            <person name="Utterback T.R."/>
            <person name="Shu C.L."/>
            <person name="Osoegawa K."/>
            <person name="de Jong P.J."/>
            <person name="Hrdy I."/>
            <person name="Horvathova L."/>
            <person name="Zubacova Z."/>
            <person name="Dolezal P."/>
            <person name="Malik S.B."/>
            <person name="Logsdon J.M. Jr."/>
            <person name="Henze K."/>
            <person name="Gupta A."/>
            <person name="Wang C.C."/>
            <person name="Dunne R.L."/>
            <person name="Upcroft J.A."/>
            <person name="Upcroft P."/>
            <person name="White O."/>
            <person name="Salzberg S.L."/>
            <person name="Tang P."/>
            <person name="Chiu C.-H."/>
            <person name="Lee Y.-S."/>
            <person name="Embley T.M."/>
            <person name="Coombs G.H."/>
            <person name="Mottram J.C."/>
            <person name="Tachezy J."/>
            <person name="Fraser-Liggett C.M."/>
            <person name="Johnson P.J."/>
        </authorList>
    </citation>
    <scope>NUCLEOTIDE SEQUENCE [LARGE SCALE GENOMIC DNA]</scope>
    <source>
        <strain evidence="6">G3</strain>
    </source>
</reference>
<dbReference type="EMBL" id="DS113222">
    <property type="protein sequence ID" value="EAY18080.1"/>
    <property type="molecule type" value="Genomic_DNA"/>
</dbReference>
<evidence type="ECO:0000313" key="6">
    <source>
        <dbReference type="EMBL" id="EAY18080.1"/>
    </source>
</evidence>
<evidence type="ECO:0000256" key="1">
    <source>
        <dbReference type="ARBA" id="ARBA00008601"/>
    </source>
</evidence>
<evidence type="ECO:0000256" key="5">
    <source>
        <dbReference type="SAM" id="MobiDB-lite"/>
    </source>
</evidence>
<keyword evidence="4" id="KW-0904">Protein phosphatase</keyword>
<sequence length="144" mass="16566">MAEQTPASQPNDEWKETPVELPPVDDENESAAKQEKPIDPNTVFRCPQCRCPLFKGSDIIQHEATKLRPIAKKRKQFASKENGCHSYFVEKPEWLDATGRMNDTIYCPKCKIKLGHFNWYGSQCSCGEWIKPSFQFPRSRVDAM</sequence>
<evidence type="ECO:0000256" key="4">
    <source>
        <dbReference type="ARBA" id="ARBA00022912"/>
    </source>
</evidence>
<reference evidence="6" key="1">
    <citation type="submission" date="2006-10" db="EMBL/GenBank/DDBJ databases">
        <authorList>
            <person name="Amadeo P."/>
            <person name="Zhao Q."/>
            <person name="Wortman J."/>
            <person name="Fraser-Liggett C."/>
            <person name="Carlton J."/>
        </authorList>
    </citation>
    <scope>NUCLEOTIDE SEQUENCE</scope>
    <source>
        <strain evidence="6">G3</strain>
    </source>
</reference>
<evidence type="ECO:0000256" key="2">
    <source>
        <dbReference type="ARBA" id="ARBA00013064"/>
    </source>
</evidence>
<dbReference type="KEGG" id="tva:5463584"/>
<organism evidence="6 7">
    <name type="scientific">Trichomonas vaginalis (strain ATCC PRA-98 / G3)</name>
    <dbReference type="NCBI Taxonomy" id="412133"/>
    <lineage>
        <taxon>Eukaryota</taxon>
        <taxon>Metamonada</taxon>
        <taxon>Parabasalia</taxon>
        <taxon>Trichomonadida</taxon>
        <taxon>Trichomonadidae</taxon>
        <taxon>Trichomonas</taxon>
    </lineage>
</organism>
<keyword evidence="3" id="KW-0378">Hydrolase</keyword>
<dbReference type="PANTHER" id="PTHR45848">
    <property type="entry name" value="DUAL SPECIFICITY PROTEIN PHOSPHATASE 12 FAMILY MEMBER"/>
    <property type="match status" value="1"/>
</dbReference>
<dbReference type="PANTHER" id="PTHR45848:SF4">
    <property type="entry name" value="DUAL SPECIFICITY PROTEIN PHOSPHATASE 12"/>
    <property type="match status" value="1"/>
</dbReference>
<dbReference type="Proteomes" id="UP000001542">
    <property type="component" value="Unassembled WGS sequence"/>
</dbReference>
<name>A2DN92_TRIV3</name>
<dbReference type="AlphaFoldDB" id="A2DN92"/>
<gene>
    <name evidence="6" type="ORF">TVAG_306000</name>
</gene>
<comment type="similarity">
    <text evidence="1">Belongs to the protein-tyrosine phosphatase family. Non-receptor class dual specificity subfamily.</text>
</comment>